<protein>
    <submittedName>
        <fullName evidence="1">Uncharacterized protein</fullName>
    </submittedName>
</protein>
<dbReference type="Proteomes" id="UP000249645">
    <property type="component" value="Unassembled WGS sequence"/>
</dbReference>
<evidence type="ECO:0000313" key="1">
    <source>
        <dbReference type="EMBL" id="PZP52009.1"/>
    </source>
</evidence>
<evidence type="ECO:0000313" key="2">
    <source>
        <dbReference type="Proteomes" id="UP000249645"/>
    </source>
</evidence>
<comment type="caution">
    <text evidence="1">The sequence shown here is derived from an EMBL/GenBank/DDBJ whole genome shotgun (WGS) entry which is preliminary data.</text>
</comment>
<gene>
    <name evidence="1" type="ORF">DI598_01845</name>
</gene>
<proteinExistence type="predicted"/>
<dbReference type="EMBL" id="QFOI01000015">
    <property type="protein sequence ID" value="PZP52009.1"/>
    <property type="molecule type" value="Genomic_DNA"/>
</dbReference>
<name>A0A2W5HE71_9SPHI</name>
<accession>A0A2W5HE71</accession>
<sequence>MQANISSNILYKKGRIFRGFALFVVTFFFFSSINAQVDTTILVGSDSLTLPTVIVKSGLNTESLLRRIKQDSSFYKAFKTLRIVGYVADNDMRMKDKKGNVKATYNSKIKQIREGNCRSMQVLSQQTTGDMLDKKGKFEYMTGQMFAGLFLTDGKVCGETNIVGNMQFDLSGKSGIEKHKEQLKMLFFNPGRKIPGIPFIGNKLDLYDGDAREKYNYRLDTVNFFGHSTYRFAITPKPDASGIVIDNMTTWFDAESMDVLGRTYAMSYHAGLYGFDVKMNVRLVNIGGLLVPVDMQYDGNWSVVLKGREIGTFHAKLSDFSIKK</sequence>
<organism evidence="1 2">
    <name type="scientific">Pseudopedobacter saltans</name>
    <dbReference type="NCBI Taxonomy" id="151895"/>
    <lineage>
        <taxon>Bacteria</taxon>
        <taxon>Pseudomonadati</taxon>
        <taxon>Bacteroidota</taxon>
        <taxon>Sphingobacteriia</taxon>
        <taxon>Sphingobacteriales</taxon>
        <taxon>Sphingobacteriaceae</taxon>
        <taxon>Pseudopedobacter</taxon>
    </lineage>
</organism>
<reference evidence="1 2" key="1">
    <citation type="submission" date="2017-11" db="EMBL/GenBank/DDBJ databases">
        <title>Infants hospitalized years apart are colonized by the same room-sourced microbial strains.</title>
        <authorList>
            <person name="Brooks B."/>
            <person name="Olm M.R."/>
            <person name="Firek B.A."/>
            <person name="Baker R."/>
            <person name="Thomas B.C."/>
            <person name="Morowitz M.J."/>
            <person name="Banfield J.F."/>
        </authorList>
    </citation>
    <scope>NUCLEOTIDE SEQUENCE [LARGE SCALE GENOMIC DNA]</scope>
    <source>
        <strain evidence="1">S2_009_000_R2_76</strain>
    </source>
</reference>
<dbReference type="AlphaFoldDB" id="A0A2W5HE71"/>